<dbReference type="Pfam" id="PF00406">
    <property type="entry name" value="ADK"/>
    <property type="match status" value="1"/>
</dbReference>
<dbReference type="NCBIfam" id="NF011100">
    <property type="entry name" value="PRK14527.1"/>
    <property type="match status" value="1"/>
</dbReference>
<evidence type="ECO:0000256" key="6">
    <source>
        <dbReference type="RuleBase" id="RU003330"/>
    </source>
</evidence>
<evidence type="ECO:0000313" key="8">
    <source>
        <dbReference type="EMBL" id="SER81486.1"/>
    </source>
</evidence>
<dbReference type="NCBIfam" id="NF011104">
    <property type="entry name" value="PRK14531.1"/>
    <property type="match status" value="1"/>
</dbReference>
<dbReference type="NCBIfam" id="NF001381">
    <property type="entry name" value="PRK00279.1-3"/>
    <property type="match status" value="1"/>
</dbReference>
<dbReference type="SUPFAM" id="SSF52540">
    <property type="entry name" value="P-loop containing nucleoside triphosphate hydrolases"/>
    <property type="match status" value="1"/>
</dbReference>
<protein>
    <recommendedName>
        <fullName evidence="5 7">Adenylate kinase</fullName>
        <shortName evidence="5">AK</shortName>
        <ecNumber evidence="5 7">2.7.4.3</ecNumber>
    </recommendedName>
    <alternativeName>
        <fullName evidence="5">ATP-AMP transphosphorylase</fullName>
    </alternativeName>
    <alternativeName>
        <fullName evidence="5">ATP:AMP phosphotransferase</fullName>
    </alternativeName>
    <alternativeName>
        <fullName evidence="5">Adenylate monophosphate kinase</fullName>
    </alternativeName>
</protein>
<organism evidence="8 9">
    <name type="scientific">Pedococcus cremeus</name>
    <dbReference type="NCBI Taxonomy" id="587636"/>
    <lineage>
        <taxon>Bacteria</taxon>
        <taxon>Bacillati</taxon>
        <taxon>Actinomycetota</taxon>
        <taxon>Actinomycetes</taxon>
        <taxon>Micrococcales</taxon>
        <taxon>Intrasporangiaceae</taxon>
        <taxon>Pedococcus</taxon>
    </lineage>
</organism>
<comment type="catalytic activity">
    <reaction evidence="5 7">
        <text>AMP + ATP = 2 ADP</text>
        <dbReference type="Rhea" id="RHEA:12973"/>
        <dbReference type="ChEBI" id="CHEBI:30616"/>
        <dbReference type="ChEBI" id="CHEBI:456215"/>
        <dbReference type="ChEBI" id="CHEBI:456216"/>
        <dbReference type="EC" id="2.7.4.3"/>
    </reaction>
</comment>
<feature type="binding site" evidence="5">
    <location>
        <position position="144"/>
    </location>
    <ligand>
        <name>AMP</name>
        <dbReference type="ChEBI" id="CHEBI:456215"/>
    </ligand>
</feature>
<dbReference type="InterPro" id="IPR000850">
    <property type="entry name" value="Adenylat/UMP-CMP_kin"/>
</dbReference>
<evidence type="ECO:0000256" key="1">
    <source>
        <dbReference type="ARBA" id="ARBA00022679"/>
    </source>
</evidence>
<dbReference type="GO" id="GO:0044209">
    <property type="term" value="P:AMP salvage"/>
    <property type="evidence" value="ECO:0007669"/>
    <property type="project" value="UniProtKB-UniRule"/>
</dbReference>
<dbReference type="OrthoDB" id="9805030at2"/>
<dbReference type="STRING" id="587636.SAMN05216199_1313"/>
<keyword evidence="9" id="KW-1185">Reference proteome</keyword>
<dbReference type="PANTHER" id="PTHR23359">
    <property type="entry name" value="NUCLEOTIDE KINASE"/>
    <property type="match status" value="1"/>
</dbReference>
<dbReference type="PRINTS" id="PR00094">
    <property type="entry name" value="ADENYLTKNASE"/>
</dbReference>
<reference evidence="9" key="1">
    <citation type="submission" date="2016-10" db="EMBL/GenBank/DDBJ databases">
        <authorList>
            <person name="Varghese N."/>
            <person name="Submissions S."/>
        </authorList>
    </citation>
    <scope>NUCLEOTIDE SEQUENCE [LARGE SCALE GENOMIC DNA]</scope>
    <source>
        <strain evidence="9">CGMCC 1.6963</strain>
    </source>
</reference>
<dbReference type="EMBL" id="FOHB01000001">
    <property type="protein sequence ID" value="SER81486.1"/>
    <property type="molecule type" value="Genomic_DNA"/>
</dbReference>
<keyword evidence="1 5" id="KW-0808">Transferase</keyword>
<sequence length="191" mass="20724">MRLIILGPPGAGKGTQATRVAARLGIPAISTGDIFRANIKNETELGRQVKDILASGGYVTDEITNAIVRDRLREADAEGGFLLDGYPRTLAQVDALDAMLAEDGQALDAVIELTVDEDAVVHRLLKRAEIEGRADDTEEVIRERQAIYRRETAPLADVYAGRELLVQVDGMGEVDEVTSRIDDALKGARRS</sequence>
<dbReference type="InterPro" id="IPR033690">
    <property type="entry name" value="Adenylat_kinase_CS"/>
</dbReference>
<evidence type="ECO:0000256" key="2">
    <source>
        <dbReference type="ARBA" id="ARBA00022727"/>
    </source>
</evidence>
<dbReference type="Gene3D" id="3.40.50.300">
    <property type="entry name" value="P-loop containing nucleotide triphosphate hydrolases"/>
    <property type="match status" value="1"/>
</dbReference>
<keyword evidence="2 5" id="KW-0545">Nucleotide biosynthesis</keyword>
<proteinExistence type="inferred from homology"/>
<comment type="subunit">
    <text evidence="5 7">Monomer.</text>
</comment>
<name>A0A1H9S8W7_9MICO</name>
<keyword evidence="5" id="KW-0963">Cytoplasm</keyword>
<keyword evidence="3 5" id="KW-0547">Nucleotide-binding</keyword>
<dbReference type="NCBIfam" id="NF011105">
    <property type="entry name" value="PRK14532.1"/>
    <property type="match status" value="1"/>
</dbReference>
<keyword evidence="5 7" id="KW-0067">ATP-binding</keyword>
<dbReference type="HAMAP" id="MF_00235">
    <property type="entry name" value="Adenylate_kinase_Adk"/>
    <property type="match status" value="1"/>
</dbReference>
<dbReference type="RefSeq" id="WP_091756336.1">
    <property type="nucleotide sequence ID" value="NZ_FOHB01000001.1"/>
</dbReference>
<feature type="binding site" evidence="5">
    <location>
        <begin position="57"/>
        <end position="59"/>
    </location>
    <ligand>
        <name>AMP</name>
        <dbReference type="ChEBI" id="CHEBI:456215"/>
    </ligand>
</feature>
<evidence type="ECO:0000256" key="3">
    <source>
        <dbReference type="ARBA" id="ARBA00022741"/>
    </source>
</evidence>
<comment type="function">
    <text evidence="5">Catalyzes the reversible transfer of the terminal phosphate group between ATP and AMP. Plays an important role in cellular energy homeostasis and in adenine nucleotide metabolism.</text>
</comment>
<dbReference type="UniPathway" id="UPA00588">
    <property type="reaction ID" value="UER00649"/>
</dbReference>
<feature type="binding site" evidence="5">
    <location>
        <begin position="10"/>
        <end position="15"/>
    </location>
    <ligand>
        <name>ATP</name>
        <dbReference type="ChEBI" id="CHEBI:30616"/>
    </ligand>
</feature>
<dbReference type="NCBIfam" id="NF011101">
    <property type="entry name" value="PRK14528.1"/>
    <property type="match status" value="1"/>
</dbReference>
<dbReference type="InterPro" id="IPR027417">
    <property type="entry name" value="P-loop_NTPase"/>
</dbReference>
<comment type="similarity">
    <text evidence="5 6">Belongs to the adenylate kinase family.</text>
</comment>
<dbReference type="Proteomes" id="UP000199019">
    <property type="component" value="Unassembled WGS sequence"/>
</dbReference>
<dbReference type="CDD" id="cd01428">
    <property type="entry name" value="ADK"/>
    <property type="match status" value="1"/>
</dbReference>
<feature type="binding site" evidence="5">
    <location>
        <position position="127"/>
    </location>
    <ligand>
        <name>ATP</name>
        <dbReference type="ChEBI" id="CHEBI:30616"/>
    </ligand>
</feature>
<evidence type="ECO:0000256" key="5">
    <source>
        <dbReference type="HAMAP-Rule" id="MF_00235"/>
    </source>
</evidence>
<keyword evidence="4 5" id="KW-0418">Kinase</keyword>
<comment type="domain">
    <text evidence="5">Consists of three domains, a large central CORE domain and two small peripheral domains, NMPbind and LID, which undergo movements during catalysis. The LID domain closes over the site of phosphoryl transfer upon ATP binding. Assembling and dissambling the active center during each catalytic cycle provides an effective means to prevent ATP hydrolysis.</text>
</comment>
<accession>A0A1H9S8W7</accession>
<feature type="binding site" evidence="5">
    <location>
        <position position="36"/>
    </location>
    <ligand>
        <name>AMP</name>
        <dbReference type="ChEBI" id="CHEBI:456215"/>
    </ligand>
</feature>
<dbReference type="GO" id="GO:0004017">
    <property type="term" value="F:AMP kinase activity"/>
    <property type="evidence" value="ECO:0007669"/>
    <property type="project" value="UniProtKB-UniRule"/>
</dbReference>
<feature type="binding site" evidence="5">
    <location>
        <position position="31"/>
    </location>
    <ligand>
        <name>AMP</name>
        <dbReference type="ChEBI" id="CHEBI:456215"/>
    </ligand>
</feature>
<feature type="binding site" evidence="5">
    <location>
        <position position="92"/>
    </location>
    <ligand>
        <name>AMP</name>
        <dbReference type="ChEBI" id="CHEBI:456215"/>
    </ligand>
</feature>
<dbReference type="GO" id="GO:0005737">
    <property type="term" value="C:cytoplasm"/>
    <property type="evidence" value="ECO:0007669"/>
    <property type="project" value="UniProtKB-SubCell"/>
</dbReference>
<dbReference type="GO" id="GO:0005524">
    <property type="term" value="F:ATP binding"/>
    <property type="evidence" value="ECO:0007669"/>
    <property type="project" value="UniProtKB-UniRule"/>
</dbReference>
<feature type="region of interest" description="NMP" evidence="5">
    <location>
        <begin position="30"/>
        <end position="59"/>
    </location>
</feature>
<comment type="caution">
    <text evidence="5">Lacks conserved residue(s) required for the propagation of feature annotation.</text>
</comment>
<gene>
    <name evidence="5" type="primary">adk</name>
    <name evidence="8" type="ORF">SAMN05216199_1313</name>
</gene>
<dbReference type="AlphaFoldDB" id="A0A1H9S8W7"/>
<feature type="binding site" evidence="5">
    <location>
        <position position="172"/>
    </location>
    <ligand>
        <name>ATP</name>
        <dbReference type="ChEBI" id="CHEBI:30616"/>
    </ligand>
</feature>
<comment type="subcellular location">
    <subcellularLocation>
        <location evidence="5 7">Cytoplasm</location>
    </subcellularLocation>
</comment>
<evidence type="ECO:0000256" key="4">
    <source>
        <dbReference type="ARBA" id="ARBA00022777"/>
    </source>
</evidence>
<evidence type="ECO:0000313" key="9">
    <source>
        <dbReference type="Proteomes" id="UP000199019"/>
    </source>
</evidence>
<dbReference type="PROSITE" id="PS00113">
    <property type="entry name" value="ADENYLATE_KINASE"/>
    <property type="match status" value="1"/>
</dbReference>
<feature type="binding site" evidence="5">
    <location>
        <position position="133"/>
    </location>
    <ligand>
        <name>AMP</name>
        <dbReference type="ChEBI" id="CHEBI:456215"/>
    </ligand>
</feature>
<comment type="pathway">
    <text evidence="5">Purine metabolism; AMP biosynthesis via salvage pathway; AMP from ADP: step 1/1.</text>
</comment>
<feature type="binding site" evidence="5">
    <location>
        <begin position="85"/>
        <end position="88"/>
    </location>
    <ligand>
        <name>AMP</name>
        <dbReference type="ChEBI" id="CHEBI:456215"/>
    </ligand>
</feature>
<evidence type="ECO:0000256" key="7">
    <source>
        <dbReference type="RuleBase" id="RU003331"/>
    </source>
</evidence>
<dbReference type="EC" id="2.7.4.3" evidence="5 7"/>